<keyword evidence="1" id="KW-0732">Signal</keyword>
<protein>
    <recommendedName>
        <fullName evidence="4">Saponin hydrolase</fullName>
    </recommendedName>
</protein>
<organism evidence="2 3">
    <name type="scientific">Aspergillus calidoustus</name>
    <dbReference type="NCBI Taxonomy" id="454130"/>
    <lineage>
        <taxon>Eukaryota</taxon>
        <taxon>Fungi</taxon>
        <taxon>Dikarya</taxon>
        <taxon>Ascomycota</taxon>
        <taxon>Pezizomycotina</taxon>
        <taxon>Eurotiomycetes</taxon>
        <taxon>Eurotiomycetidae</taxon>
        <taxon>Eurotiales</taxon>
        <taxon>Aspergillaceae</taxon>
        <taxon>Aspergillus</taxon>
        <taxon>Aspergillus subgen. Nidulantes</taxon>
    </lineage>
</organism>
<reference evidence="3" key="1">
    <citation type="journal article" date="2016" name="Genome Announc.">
        <title>Draft genome sequences of fungus Aspergillus calidoustus.</title>
        <authorList>
            <person name="Horn F."/>
            <person name="Linde J."/>
            <person name="Mattern D.J."/>
            <person name="Walther G."/>
            <person name="Guthke R."/>
            <person name="Scherlach K."/>
            <person name="Martin K."/>
            <person name="Brakhage A.A."/>
            <person name="Petzke L."/>
            <person name="Valiante V."/>
        </authorList>
    </citation>
    <scope>NUCLEOTIDE SEQUENCE [LARGE SCALE GENOMIC DNA]</scope>
    <source>
        <strain evidence="3">SF006504</strain>
    </source>
</reference>
<dbReference type="Proteomes" id="UP000054771">
    <property type="component" value="Unassembled WGS sequence"/>
</dbReference>
<keyword evidence="3" id="KW-1185">Reference proteome</keyword>
<feature type="chain" id="PRO_5006858135" description="Saponin hydrolase" evidence="1">
    <location>
        <begin position="28"/>
        <end position="640"/>
    </location>
</feature>
<accession>A0A0U5GR62</accession>
<gene>
    <name evidence="2" type="ORF">ASPCAL07626</name>
</gene>
<dbReference type="SUPFAM" id="SSF82171">
    <property type="entry name" value="DPP6 N-terminal domain-like"/>
    <property type="match status" value="1"/>
</dbReference>
<evidence type="ECO:0000313" key="2">
    <source>
        <dbReference type="EMBL" id="CEN60955.1"/>
    </source>
</evidence>
<dbReference type="OrthoDB" id="10265322at2759"/>
<dbReference type="STRING" id="454130.A0A0U5GR62"/>
<dbReference type="EMBL" id="CDMC01000006">
    <property type="protein sequence ID" value="CEN60955.1"/>
    <property type="molecule type" value="Genomic_DNA"/>
</dbReference>
<dbReference type="OMA" id="FSRLQFN"/>
<dbReference type="InterPro" id="IPR011042">
    <property type="entry name" value="6-blade_b-propeller_TolB-like"/>
</dbReference>
<evidence type="ECO:0008006" key="4">
    <source>
        <dbReference type="Google" id="ProtNLM"/>
    </source>
</evidence>
<proteinExistence type="predicted"/>
<name>A0A0U5GR62_ASPCI</name>
<dbReference type="Gene3D" id="2.120.10.30">
    <property type="entry name" value="TolB, C-terminal domain"/>
    <property type="match status" value="1"/>
</dbReference>
<sequence>MMYNRKETSAMLIAFALLSCAIPVTIASPFPAPRGGPSIRPPPAPEPVNVVELPLPPVAPVDEPGACTRTLNPHGTGCIGKAAELRNGNFLPDNKHIVATVTFVGAPEAPDPASIYTGVQLIVIKTDGRKFPNGDAWKCITCGIPQAKRNGTTSLLEYPQAFKDGKRVLAGNNIVDCGAVLSSSKCTPETARIYPIYWKTTADGSGPGGTIRENRIHPDNVHLGFSSFTTTGGVMGQFAYFGRLVLNRSPTAGIPQVPRYELDKVTRLYDPAALQPFSIHGDELKVNTQALSVGELRGFSGDGTEVTYVGSNRESSNVDLFAADLQTGHVRRLTEHPGYADPIDISPNNQWSVILDTRSTNRTMFIAGMRHIPPLTDLVASTASASIRNNGQRRFFQPWLLEAAGDRGEYYGQQLNAHGDGGPGSVNDPQWNAQADPRWSWDGTRIAYYQTLTVPPQCGGANPLPCPVSTAEGGRTYRIMSATLPRWKPSTPRPVRPVSDVIPWGVPYVPGEAMPVRWSPPAGQYKVYGKVSGYADATLVEGSGGGGLETVGVRYHDYSDARGVVLNGWENVTTVSESLTLERVAWFSNLTSSGDHVASKVTSEGGFHLLIDIMETEFVANGTLTTTVDGVVYAQPKNYT</sequence>
<dbReference type="AlphaFoldDB" id="A0A0U5GR62"/>
<evidence type="ECO:0000313" key="3">
    <source>
        <dbReference type="Proteomes" id="UP000054771"/>
    </source>
</evidence>
<evidence type="ECO:0000256" key="1">
    <source>
        <dbReference type="SAM" id="SignalP"/>
    </source>
</evidence>
<feature type="signal peptide" evidence="1">
    <location>
        <begin position="1"/>
        <end position="27"/>
    </location>
</feature>
<dbReference type="PROSITE" id="PS51257">
    <property type="entry name" value="PROKAR_LIPOPROTEIN"/>
    <property type="match status" value="1"/>
</dbReference>